<keyword evidence="3 7" id="KW-0812">Transmembrane</keyword>
<gene>
    <name evidence="8" type="ORF">HKI87_15g78670</name>
</gene>
<feature type="transmembrane region" description="Helical" evidence="7">
    <location>
        <begin position="111"/>
        <end position="130"/>
    </location>
</feature>
<keyword evidence="7" id="KW-0813">Transport</keyword>
<dbReference type="GO" id="GO:0005375">
    <property type="term" value="F:copper ion transmembrane transporter activity"/>
    <property type="evidence" value="ECO:0007669"/>
    <property type="project" value="UniProtKB-UniRule"/>
</dbReference>
<keyword evidence="9" id="KW-1185">Reference proteome</keyword>
<evidence type="ECO:0000256" key="4">
    <source>
        <dbReference type="ARBA" id="ARBA00022796"/>
    </source>
</evidence>
<feature type="transmembrane region" description="Helical" evidence="7">
    <location>
        <begin position="36"/>
        <end position="54"/>
    </location>
</feature>
<feature type="transmembrane region" description="Helical" evidence="7">
    <location>
        <begin position="85"/>
        <end position="105"/>
    </location>
</feature>
<organism evidence="8 9">
    <name type="scientific">Chloropicon roscoffensis</name>
    <dbReference type="NCBI Taxonomy" id="1461544"/>
    <lineage>
        <taxon>Eukaryota</taxon>
        <taxon>Viridiplantae</taxon>
        <taxon>Chlorophyta</taxon>
        <taxon>Chloropicophyceae</taxon>
        <taxon>Chloropicales</taxon>
        <taxon>Chloropicaceae</taxon>
        <taxon>Chloropicon</taxon>
    </lineage>
</organism>
<keyword evidence="5 7" id="KW-1133">Transmembrane helix</keyword>
<evidence type="ECO:0000256" key="6">
    <source>
        <dbReference type="ARBA" id="ARBA00023136"/>
    </source>
</evidence>
<proteinExistence type="inferred from homology"/>
<dbReference type="PANTHER" id="PTHR12483:SF27">
    <property type="entry name" value="COPPER TRANSPORT PROTEIN CTR1"/>
    <property type="match status" value="1"/>
</dbReference>
<dbReference type="GO" id="GO:0005886">
    <property type="term" value="C:plasma membrane"/>
    <property type="evidence" value="ECO:0007669"/>
    <property type="project" value="TreeGrafter"/>
</dbReference>
<sequence>MPGKMNMSMSMPMYFTNSYKTTVWFKGWSTSTRQDYYVMLFVVFAMGFVMEALLSVREHLSVRRGHFYEELGDLSPEKRRRVGSLLKISSAFLYFVSLVMGYLLMLAAMTYNTGIFFAVVLGMTFGFYCLRDDAAGPESQGAGRSYDMANHCGAGG</sequence>
<keyword evidence="7" id="KW-0406">Ion transport</keyword>
<evidence type="ECO:0000313" key="8">
    <source>
        <dbReference type="EMBL" id="WZN66302.1"/>
    </source>
</evidence>
<accession>A0AAX4PK66</accession>
<keyword evidence="7" id="KW-0186">Copper</keyword>
<dbReference type="AlphaFoldDB" id="A0AAX4PK66"/>
<evidence type="ECO:0000256" key="2">
    <source>
        <dbReference type="ARBA" id="ARBA00006921"/>
    </source>
</evidence>
<dbReference type="Pfam" id="PF04145">
    <property type="entry name" value="Ctr"/>
    <property type="match status" value="2"/>
</dbReference>
<dbReference type="PANTHER" id="PTHR12483">
    <property type="entry name" value="SOLUTE CARRIER FAMILY 31 COPPER TRANSPORTERS"/>
    <property type="match status" value="1"/>
</dbReference>
<reference evidence="8 9" key="1">
    <citation type="submission" date="2024-03" db="EMBL/GenBank/DDBJ databases">
        <title>Complete genome sequence of the green alga Chloropicon roscoffensis RCC1871.</title>
        <authorList>
            <person name="Lemieux C."/>
            <person name="Pombert J.-F."/>
            <person name="Otis C."/>
            <person name="Turmel M."/>
        </authorList>
    </citation>
    <scope>NUCLEOTIDE SEQUENCE [LARGE SCALE GENOMIC DNA]</scope>
    <source>
        <strain evidence="8 9">RCC1871</strain>
    </source>
</reference>
<evidence type="ECO:0000256" key="1">
    <source>
        <dbReference type="ARBA" id="ARBA00004141"/>
    </source>
</evidence>
<evidence type="ECO:0000256" key="7">
    <source>
        <dbReference type="RuleBase" id="RU367022"/>
    </source>
</evidence>
<evidence type="ECO:0000313" key="9">
    <source>
        <dbReference type="Proteomes" id="UP001472866"/>
    </source>
</evidence>
<keyword evidence="6 7" id="KW-0472">Membrane</keyword>
<comment type="similarity">
    <text evidence="2 7">Belongs to the copper transporter (Ctr) (TC 1.A.56) family. SLC31A subfamily.</text>
</comment>
<evidence type="ECO:0000256" key="5">
    <source>
        <dbReference type="ARBA" id="ARBA00022989"/>
    </source>
</evidence>
<evidence type="ECO:0000256" key="3">
    <source>
        <dbReference type="ARBA" id="ARBA00022692"/>
    </source>
</evidence>
<keyword evidence="4 7" id="KW-0187">Copper transport</keyword>
<comment type="subcellular location">
    <subcellularLocation>
        <location evidence="1 7">Membrane</location>
        <topology evidence="1 7">Multi-pass membrane protein</topology>
    </subcellularLocation>
</comment>
<dbReference type="Proteomes" id="UP001472866">
    <property type="component" value="Chromosome 15"/>
</dbReference>
<dbReference type="InterPro" id="IPR007274">
    <property type="entry name" value="Cop_transporter"/>
</dbReference>
<protein>
    <recommendedName>
        <fullName evidence="7">Copper transport protein</fullName>
    </recommendedName>
</protein>
<dbReference type="EMBL" id="CP151515">
    <property type="protein sequence ID" value="WZN66302.1"/>
    <property type="molecule type" value="Genomic_DNA"/>
</dbReference>
<name>A0AAX4PK66_9CHLO</name>